<dbReference type="InterPro" id="IPR021953">
    <property type="entry name" value="DUF3570"/>
</dbReference>
<accession>A0ABT6CF83</accession>
<name>A0ABT6CF83_9SPHN</name>
<gene>
    <name evidence="3" type="ORF">POM99_00945</name>
</gene>
<dbReference type="RefSeq" id="WP_277274860.1">
    <property type="nucleotide sequence ID" value="NZ_JAROCY010000001.1"/>
</dbReference>
<keyword evidence="2" id="KW-0732">Signal</keyword>
<proteinExistence type="predicted"/>
<feature type="signal peptide" evidence="2">
    <location>
        <begin position="1"/>
        <end position="27"/>
    </location>
</feature>
<reference evidence="3 4" key="1">
    <citation type="submission" date="2023-03" db="EMBL/GenBank/DDBJ databases">
        <title>Novosphingobium cyanobacteriorum sp. nov., isolated from a eutrophic reservoir during the Microcystis bloom period.</title>
        <authorList>
            <person name="Kang M."/>
            <person name="Le V."/>
            <person name="Ko S.-R."/>
            <person name="Lee S.-A."/>
            <person name="Ahn C.-Y."/>
        </authorList>
    </citation>
    <scope>NUCLEOTIDE SEQUENCE [LARGE SCALE GENOMIC DNA]</scope>
    <source>
        <strain evidence="3 4">HBC54</strain>
    </source>
</reference>
<keyword evidence="4" id="KW-1185">Reference proteome</keyword>
<protein>
    <submittedName>
        <fullName evidence="3">DUF3570 domain-containing protein</fullName>
    </submittedName>
</protein>
<dbReference type="SUPFAM" id="SSF56935">
    <property type="entry name" value="Porins"/>
    <property type="match status" value="1"/>
</dbReference>
<dbReference type="Pfam" id="PF12094">
    <property type="entry name" value="DUF3570"/>
    <property type="match status" value="1"/>
</dbReference>
<sequence>MQLTEGKVAAALSLLAAGLLAPMAGHAQEASGGTDAGVSAPQRAPNAYDETASEPGTLVADSAVLFYQEDDDRVRAIEAEAGLTWNRSNGSTFSIKGTFDALTGATPNGAIRSNSVERFEPPQQRAKAADGELCPIDGCTSSSGTYTIEPGKLPVDKTFHDRRYAVDVGATVPVAEGLKLSVGGGYSHEFDFTSRSVRTTLAKELFRKNTTVSLGFNYEYDTIRPYFGIPDALGDMGSYSVGKSRLKKVYNVVAGFTQVLTPEWLVQLNYSYGHSTGYHTDPYKLISLVDRSSGDPFFSLYERRPFERNRHSVYFGSKLALGSFVTDASARWYRDSWGIKSVTFALSEHVPIGRSFYLEPGVRWYHQTQANFFRYFLYLDEPTPRMASSDSRLSRFGAWTLGLRGGAKVASNIEVYGSAERYWQYGLHFDRTLPGNLATTDLFSGSKSISVVGGVRVTFR</sequence>
<feature type="chain" id="PRO_5045214248" evidence="2">
    <location>
        <begin position="28"/>
        <end position="460"/>
    </location>
</feature>
<dbReference type="Proteomes" id="UP001222770">
    <property type="component" value="Unassembled WGS sequence"/>
</dbReference>
<organism evidence="3 4">
    <name type="scientific">Novosphingobium cyanobacteriorum</name>
    <dbReference type="NCBI Taxonomy" id="3024215"/>
    <lineage>
        <taxon>Bacteria</taxon>
        <taxon>Pseudomonadati</taxon>
        <taxon>Pseudomonadota</taxon>
        <taxon>Alphaproteobacteria</taxon>
        <taxon>Sphingomonadales</taxon>
        <taxon>Sphingomonadaceae</taxon>
        <taxon>Novosphingobium</taxon>
    </lineage>
</organism>
<evidence type="ECO:0000313" key="3">
    <source>
        <dbReference type="EMBL" id="MDF8331755.1"/>
    </source>
</evidence>
<dbReference type="EMBL" id="JAROCY010000001">
    <property type="protein sequence ID" value="MDF8331755.1"/>
    <property type="molecule type" value="Genomic_DNA"/>
</dbReference>
<evidence type="ECO:0000313" key="4">
    <source>
        <dbReference type="Proteomes" id="UP001222770"/>
    </source>
</evidence>
<feature type="region of interest" description="Disordered" evidence="1">
    <location>
        <begin position="27"/>
        <end position="53"/>
    </location>
</feature>
<evidence type="ECO:0000256" key="1">
    <source>
        <dbReference type="SAM" id="MobiDB-lite"/>
    </source>
</evidence>
<comment type="caution">
    <text evidence="3">The sequence shown here is derived from an EMBL/GenBank/DDBJ whole genome shotgun (WGS) entry which is preliminary data.</text>
</comment>
<evidence type="ECO:0000256" key="2">
    <source>
        <dbReference type="SAM" id="SignalP"/>
    </source>
</evidence>